<evidence type="ECO:0000313" key="3">
    <source>
        <dbReference type="EMBL" id="KAK0669118.1"/>
    </source>
</evidence>
<sequence length="647" mass="73129">MSLDKTWTYHIDNHFATDFLTTSHPNFSSLFPPAPQTQQLCRRCRQLDYSAGAIVWRERLSEIQETSRTCQLHKILHKALTTAPRNPVDTIEVQRRGTNFYVKGESSPALSICQSLPQSQSGTKDELPTVPPSTNSKHVDNIQVGYPLLPEIASPIYFSLMNLWLQQCDKSHPQCHKDPPALITRPPTRLVDISPSKVRLVLTADLAREQIRDLRYLALSHPWGSNPPNDHFCTDWNNIGSRMDPGLDPSVLPKTFRDAIKVTLALGHRYLWIDSLCIVQGEDGDFQEEAKYMEAVFSQAYCVIAASRATGTSSGFLQPRPPRDFVTLEYAAGRQLYVCEAIDDFQEDVIDGPLNKRGWVLQERALARRTIYFTEAQTYWECGAGIHCETLTKMTNRRASFLGDPNFPQVAIQSTRGDKIRLYESLYQMYSRLQFTKIWDRPIAIAGLEQRLVAAFNTHGGYGVFDSPFFGRSLLWQRDESAGTSMTRIHFPREQRYNVPSWSWMAYEGAISFMDLPFDGIDWLYSAEGLVPPWGSTTYTTTASSHTGNTDEHTFLRARVRDFTDLMTGSTGIIYDAGSQYFLQEKKRAKCVVVGKQKSKSGTTNVHHYVIVVVPKDGKDGYERVGVAALPGNYIRQGGEGEITMIF</sequence>
<evidence type="ECO:0000259" key="2">
    <source>
        <dbReference type="Pfam" id="PF06985"/>
    </source>
</evidence>
<comment type="caution">
    <text evidence="3">The sequence shown here is derived from an EMBL/GenBank/DDBJ whole genome shotgun (WGS) entry which is preliminary data.</text>
</comment>
<dbReference type="Proteomes" id="UP001174997">
    <property type="component" value="Unassembled WGS sequence"/>
</dbReference>
<proteinExistence type="predicted"/>
<organism evidence="3 4">
    <name type="scientific">Cercophora samala</name>
    <dbReference type="NCBI Taxonomy" id="330535"/>
    <lineage>
        <taxon>Eukaryota</taxon>
        <taxon>Fungi</taxon>
        <taxon>Dikarya</taxon>
        <taxon>Ascomycota</taxon>
        <taxon>Pezizomycotina</taxon>
        <taxon>Sordariomycetes</taxon>
        <taxon>Sordariomycetidae</taxon>
        <taxon>Sordariales</taxon>
        <taxon>Lasiosphaeriaceae</taxon>
        <taxon>Cercophora</taxon>
    </lineage>
</organism>
<name>A0AA39ZDR4_9PEZI</name>
<gene>
    <name evidence="3" type="ORF">QBC41DRAFT_392418</name>
</gene>
<dbReference type="InterPro" id="IPR010730">
    <property type="entry name" value="HET"/>
</dbReference>
<dbReference type="Pfam" id="PF06985">
    <property type="entry name" value="HET"/>
    <property type="match status" value="1"/>
</dbReference>
<dbReference type="PANTHER" id="PTHR33112">
    <property type="entry name" value="DOMAIN PROTEIN, PUTATIVE-RELATED"/>
    <property type="match status" value="1"/>
</dbReference>
<dbReference type="AlphaFoldDB" id="A0AA39ZDR4"/>
<feature type="domain" description="Heterokaryon incompatibility" evidence="2">
    <location>
        <begin position="216"/>
        <end position="363"/>
    </location>
</feature>
<reference evidence="3" key="1">
    <citation type="submission" date="2023-06" db="EMBL/GenBank/DDBJ databases">
        <title>Genome-scale phylogeny and comparative genomics of the fungal order Sordariales.</title>
        <authorList>
            <consortium name="Lawrence Berkeley National Laboratory"/>
            <person name="Hensen N."/>
            <person name="Bonometti L."/>
            <person name="Westerberg I."/>
            <person name="Brannstrom I.O."/>
            <person name="Guillou S."/>
            <person name="Cros-Aarteil S."/>
            <person name="Calhoun S."/>
            <person name="Haridas S."/>
            <person name="Kuo A."/>
            <person name="Mondo S."/>
            <person name="Pangilinan J."/>
            <person name="Riley R."/>
            <person name="Labutti K."/>
            <person name="Andreopoulos B."/>
            <person name="Lipzen A."/>
            <person name="Chen C."/>
            <person name="Yanf M."/>
            <person name="Daum C."/>
            <person name="Ng V."/>
            <person name="Clum A."/>
            <person name="Steindorff A."/>
            <person name="Ohm R."/>
            <person name="Martin F."/>
            <person name="Silar P."/>
            <person name="Natvig D."/>
            <person name="Lalanne C."/>
            <person name="Gautier V."/>
            <person name="Ament-Velasquez S.L."/>
            <person name="Kruys A."/>
            <person name="Hutchinson M.I."/>
            <person name="Powell A.J."/>
            <person name="Barry K."/>
            <person name="Miller A.N."/>
            <person name="Grigoriev I.V."/>
            <person name="Debuchy R."/>
            <person name="Gladieux P."/>
            <person name="Thoren M.H."/>
            <person name="Johannesson H."/>
        </authorList>
    </citation>
    <scope>NUCLEOTIDE SEQUENCE</scope>
    <source>
        <strain evidence="3">CBS 307.81</strain>
    </source>
</reference>
<dbReference type="EMBL" id="JAULSY010000047">
    <property type="protein sequence ID" value="KAK0669118.1"/>
    <property type="molecule type" value="Genomic_DNA"/>
</dbReference>
<keyword evidence="4" id="KW-1185">Reference proteome</keyword>
<protein>
    <submittedName>
        <fullName evidence="3">Heterokaryon incompatibility protein-domain-containing protein</fullName>
    </submittedName>
</protein>
<accession>A0AA39ZDR4</accession>
<evidence type="ECO:0000256" key="1">
    <source>
        <dbReference type="SAM" id="MobiDB-lite"/>
    </source>
</evidence>
<evidence type="ECO:0000313" key="4">
    <source>
        <dbReference type="Proteomes" id="UP001174997"/>
    </source>
</evidence>
<dbReference type="PANTHER" id="PTHR33112:SF10">
    <property type="entry name" value="TOL"/>
    <property type="match status" value="1"/>
</dbReference>
<feature type="region of interest" description="Disordered" evidence="1">
    <location>
        <begin position="115"/>
        <end position="136"/>
    </location>
</feature>